<keyword evidence="3" id="KW-1185">Reference proteome</keyword>
<organism evidence="2 3">
    <name type="scientific">Actinomarinicola tropica</name>
    <dbReference type="NCBI Taxonomy" id="2789776"/>
    <lineage>
        <taxon>Bacteria</taxon>
        <taxon>Bacillati</taxon>
        <taxon>Actinomycetota</taxon>
        <taxon>Acidimicrobiia</taxon>
        <taxon>Acidimicrobiales</taxon>
        <taxon>Iamiaceae</taxon>
        <taxon>Actinomarinicola</taxon>
    </lineage>
</organism>
<keyword evidence="1" id="KW-0446">Lipid-binding</keyword>
<dbReference type="Gene3D" id="3.40.50.10170">
    <property type="match status" value="1"/>
</dbReference>
<dbReference type="InterPro" id="IPR003797">
    <property type="entry name" value="DegV"/>
</dbReference>
<gene>
    <name evidence="2" type="ORF">GH723_18270</name>
</gene>
<dbReference type="Proteomes" id="UP000334019">
    <property type="component" value="Chromosome"/>
</dbReference>
<accession>A0A5Q2RJ51</accession>
<proteinExistence type="predicted"/>
<dbReference type="RefSeq" id="WP_153760990.1">
    <property type="nucleotide sequence ID" value="NZ_CP045851.1"/>
</dbReference>
<dbReference type="PROSITE" id="PS51482">
    <property type="entry name" value="DEGV"/>
    <property type="match status" value="1"/>
</dbReference>
<dbReference type="GO" id="GO:0008289">
    <property type="term" value="F:lipid binding"/>
    <property type="evidence" value="ECO:0007669"/>
    <property type="project" value="UniProtKB-KW"/>
</dbReference>
<reference evidence="2 3" key="1">
    <citation type="submission" date="2019-11" db="EMBL/GenBank/DDBJ databases">
        <authorList>
            <person name="He Y."/>
        </authorList>
    </citation>
    <scope>NUCLEOTIDE SEQUENCE [LARGE SCALE GENOMIC DNA]</scope>
    <source>
        <strain evidence="2 3">SCSIO 58843</strain>
    </source>
</reference>
<name>A0A5Q2RJ51_9ACTN</name>
<evidence type="ECO:0000313" key="3">
    <source>
        <dbReference type="Proteomes" id="UP000334019"/>
    </source>
</evidence>
<dbReference type="KEGG" id="atq:GH723_18270"/>
<dbReference type="Gene3D" id="3.30.1180.10">
    <property type="match status" value="1"/>
</dbReference>
<dbReference type="PANTHER" id="PTHR33434:SF2">
    <property type="entry name" value="FATTY ACID-BINDING PROTEIN TM_1468"/>
    <property type="match status" value="1"/>
</dbReference>
<dbReference type="EMBL" id="CP045851">
    <property type="protein sequence ID" value="QGG96888.1"/>
    <property type="molecule type" value="Genomic_DNA"/>
</dbReference>
<dbReference type="InterPro" id="IPR050270">
    <property type="entry name" value="DegV_domain_contain"/>
</dbReference>
<evidence type="ECO:0000256" key="1">
    <source>
        <dbReference type="ARBA" id="ARBA00023121"/>
    </source>
</evidence>
<evidence type="ECO:0000313" key="2">
    <source>
        <dbReference type="EMBL" id="QGG96888.1"/>
    </source>
</evidence>
<dbReference type="NCBIfam" id="TIGR00762">
    <property type="entry name" value="DegV"/>
    <property type="match status" value="1"/>
</dbReference>
<dbReference type="InterPro" id="IPR043168">
    <property type="entry name" value="DegV_C"/>
</dbReference>
<dbReference type="Pfam" id="PF02645">
    <property type="entry name" value="DegV"/>
    <property type="match status" value="1"/>
</dbReference>
<dbReference type="PANTHER" id="PTHR33434">
    <property type="entry name" value="DEGV DOMAIN-CONTAINING PROTEIN DR_1986-RELATED"/>
    <property type="match status" value="1"/>
</dbReference>
<sequence length="281" mass="29783">MTVRIVTDSACDLTTAEADDLGIEVVPLTIRFGEDEYVDRTELDVQSFYRTMAEEDALPETAAPAPGAFEAAFRRLADEGADAVVCINLSSKLSATHQSARTAAASLEGQVDVRTIDSNSITAGLGSQVLRAARLARDGAGVDEVVAAVESVVPRTRVYGVLDTLENLRKGGRIGGAQALLGSMLSIKPALDLSSGEVQEAGKPRTRKKALQWLADQVLAHDRVEDLAIMHGEAPDVDLVLDMLADRYPRDEIRVGHIGAVIGTHGGPRVVGACFVVPEAT</sequence>
<protein>
    <submittedName>
        <fullName evidence="2">DegV family EDD domain-containing protein</fullName>
    </submittedName>
</protein>
<dbReference type="AlphaFoldDB" id="A0A5Q2RJ51"/>
<dbReference type="SUPFAM" id="SSF82549">
    <property type="entry name" value="DAK1/DegV-like"/>
    <property type="match status" value="1"/>
</dbReference>